<comment type="similarity">
    <text evidence="2">Belongs to the cerato-platanin family.</text>
</comment>
<sequence>MIHAFHVLIPFVTIAPMALSAPAFAVSLTYDRLYDDGDRSLSNVACWNPNVPGLFPDHDEWLVQKNVAPGILAIPTIDGWDHADCVSCWMLEWNGGEQARPLLAIDRSKAGFVTSFERMNSLTEGKAEELKTLVVNATRVGLTNCGFAPQEARRESADEL</sequence>
<evidence type="ECO:0000313" key="6">
    <source>
        <dbReference type="Proteomes" id="UP000045706"/>
    </source>
</evidence>
<name>A0A0G4NBW2_VERLO</name>
<evidence type="ECO:0000256" key="2">
    <source>
        <dbReference type="ARBA" id="ARBA00010421"/>
    </source>
</evidence>
<dbReference type="EMBL" id="CVQI01033717">
    <property type="protein sequence ID" value="CRK43908.1"/>
    <property type="molecule type" value="Genomic_DNA"/>
</dbReference>
<evidence type="ECO:0000256" key="1">
    <source>
        <dbReference type="ARBA" id="ARBA00004613"/>
    </source>
</evidence>
<evidence type="ECO:0000313" key="5">
    <source>
        <dbReference type="EMBL" id="CRK43908.1"/>
    </source>
</evidence>
<protein>
    <submittedName>
        <fullName evidence="5">Uncharacterized protein</fullName>
    </submittedName>
</protein>
<dbReference type="Proteomes" id="UP000045706">
    <property type="component" value="Unassembled WGS sequence"/>
</dbReference>
<accession>A0A0G4NBW2</accession>
<organism evidence="5 6">
    <name type="scientific">Verticillium longisporum</name>
    <name type="common">Verticillium dahliae var. longisporum</name>
    <dbReference type="NCBI Taxonomy" id="100787"/>
    <lineage>
        <taxon>Eukaryota</taxon>
        <taxon>Fungi</taxon>
        <taxon>Dikarya</taxon>
        <taxon>Ascomycota</taxon>
        <taxon>Pezizomycotina</taxon>
        <taxon>Sordariomycetes</taxon>
        <taxon>Hypocreomycetidae</taxon>
        <taxon>Glomerellales</taxon>
        <taxon>Plectosphaerellaceae</taxon>
        <taxon>Verticillium</taxon>
    </lineage>
</organism>
<dbReference type="AlphaFoldDB" id="A0A0G4NBW2"/>
<evidence type="ECO:0000256" key="4">
    <source>
        <dbReference type="SAM" id="SignalP"/>
    </source>
</evidence>
<dbReference type="InterPro" id="IPR036908">
    <property type="entry name" value="RlpA-like_sf"/>
</dbReference>
<reference evidence="6" key="1">
    <citation type="submission" date="2015-05" db="EMBL/GenBank/DDBJ databases">
        <authorList>
            <person name="Fogelqvist Johan"/>
        </authorList>
    </citation>
    <scope>NUCLEOTIDE SEQUENCE [LARGE SCALE GENOMIC DNA]</scope>
</reference>
<feature type="signal peptide" evidence="4">
    <location>
        <begin position="1"/>
        <end position="20"/>
    </location>
</feature>
<proteinExistence type="inferred from homology"/>
<comment type="subcellular location">
    <subcellularLocation>
        <location evidence="1">Secreted</location>
    </subcellularLocation>
</comment>
<dbReference type="InterPro" id="IPR010829">
    <property type="entry name" value="Cerato-platanin"/>
</dbReference>
<dbReference type="CDD" id="cd22778">
    <property type="entry name" value="DPBB_CEPL-like"/>
    <property type="match status" value="1"/>
</dbReference>
<dbReference type="Gene3D" id="2.40.40.10">
    <property type="entry name" value="RlpA-like domain"/>
    <property type="match status" value="1"/>
</dbReference>
<keyword evidence="4" id="KW-0732">Signal</keyword>
<keyword evidence="3" id="KW-0964">Secreted</keyword>
<feature type="chain" id="PRO_5002567975" evidence="4">
    <location>
        <begin position="21"/>
        <end position="160"/>
    </location>
</feature>
<dbReference type="GO" id="GO:0005576">
    <property type="term" value="C:extracellular region"/>
    <property type="evidence" value="ECO:0007669"/>
    <property type="project" value="UniProtKB-SubCell"/>
</dbReference>
<dbReference type="Pfam" id="PF07249">
    <property type="entry name" value="Cerato-platanin"/>
    <property type="match status" value="1"/>
</dbReference>
<gene>
    <name evidence="5" type="ORF">BN1723_005893</name>
</gene>
<evidence type="ECO:0000256" key="3">
    <source>
        <dbReference type="ARBA" id="ARBA00022525"/>
    </source>
</evidence>